<sequence>MPIRSPHAGGPPLLFLNRRSASDPLLMYSYTSSRWAPSWQNPSSRTRFRWLVRPMARTSRWNSTSPSSTIFSSRFTAIAFSPPLCGSVPRNTVPNAPRPSGSRKLHVACSSSW</sequence>
<dbReference type="EMBL" id="CM027682">
    <property type="protein sequence ID" value="KAG0541147.1"/>
    <property type="molecule type" value="Genomic_DNA"/>
</dbReference>
<accession>A0A921RLP4</accession>
<gene>
    <name evidence="1" type="ORF">BDA96_03G471300</name>
</gene>
<reference evidence="1" key="2">
    <citation type="submission" date="2020-10" db="EMBL/GenBank/DDBJ databases">
        <authorList>
            <person name="Cooper E.A."/>
            <person name="Brenton Z.W."/>
            <person name="Flinn B.S."/>
            <person name="Jenkins J."/>
            <person name="Shu S."/>
            <person name="Flowers D."/>
            <person name="Luo F."/>
            <person name="Wang Y."/>
            <person name="Xia P."/>
            <person name="Barry K."/>
            <person name="Daum C."/>
            <person name="Lipzen A."/>
            <person name="Yoshinaga Y."/>
            <person name="Schmutz J."/>
            <person name="Saski C."/>
            <person name="Vermerris W."/>
            <person name="Kresovich S."/>
        </authorList>
    </citation>
    <scope>NUCLEOTIDE SEQUENCE</scope>
</reference>
<evidence type="ECO:0000313" key="2">
    <source>
        <dbReference type="Proteomes" id="UP000807115"/>
    </source>
</evidence>
<protein>
    <submittedName>
        <fullName evidence="1">Uncharacterized protein</fullName>
    </submittedName>
</protein>
<dbReference type="AlphaFoldDB" id="A0A921RLP4"/>
<comment type="caution">
    <text evidence="1">The sequence shown here is derived from an EMBL/GenBank/DDBJ whole genome shotgun (WGS) entry which is preliminary data.</text>
</comment>
<dbReference type="Proteomes" id="UP000807115">
    <property type="component" value="Chromosome 3"/>
</dbReference>
<organism evidence="1 2">
    <name type="scientific">Sorghum bicolor</name>
    <name type="common">Sorghum</name>
    <name type="synonym">Sorghum vulgare</name>
    <dbReference type="NCBI Taxonomy" id="4558"/>
    <lineage>
        <taxon>Eukaryota</taxon>
        <taxon>Viridiplantae</taxon>
        <taxon>Streptophyta</taxon>
        <taxon>Embryophyta</taxon>
        <taxon>Tracheophyta</taxon>
        <taxon>Spermatophyta</taxon>
        <taxon>Magnoliopsida</taxon>
        <taxon>Liliopsida</taxon>
        <taxon>Poales</taxon>
        <taxon>Poaceae</taxon>
        <taxon>PACMAD clade</taxon>
        <taxon>Panicoideae</taxon>
        <taxon>Andropogonodae</taxon>
        <taxon>Andropogoneae</taxon>
        <taxon>Sorghinae</taxon>
        <taxon>Sorghum</taxon>
    </lineage>
</organism>
<evidence type="ECO:0000313" key="1">
    <source>
        <dbReference type="EMBL" id="KAG0541147.1"/>
    </source>
</evidence>
<name>A0A921RLP4_SORBI</name>
<proteinExistence type="predicted"/>
<reference evidence="1" key="1">
    <citation type="journal article" date="2019" name="BMC Genomics">
        <title>A new reference genome for Sorghum bicolor reveals high levels of sequence similarity between sweet and grain genotypes: implications for the genetics of sugar metabolism.</title>
        <authorList>
            <person name="Cooper E.A."/>
            <person name="Brenton Z.W."/>
            <person name="Flinn B.S."/>
            <person name="Jenkins J."/>
            <person name="Shu S."/>
            <person name="Flowers D."/>
            <person name="Luo F."/>
            <person name="Wang Y."/>
            <person name="Xia P."/>
            <person name="Barry K."/>
            <person name="Daum C."/>
            <person name="Lipzen A."/>
            <person name="Yoshinaga Y."/>
            <person name="Schmutz J."/>
            <person name="Saski C."/>
            <person name="Vermerris W."/>
            <person name="Kresovich S."/>
        </authorList>
    </citation>
    <scope>NUCLEOTIDE SEQUENCE</scope>
</reference>